<evidence type="ECO:0000313" key="4">
    <source>
        <dbReference type="Proteomes" id="UP000038010"/>
    </source>
</evidence>
<evidence type="ECO:0000259" key="2">
    <source>
        <dbReference type="Pfam" id="PF22664"/>
    </source>
</evidence>
<feature type="domain" description="Trichothecene 3-O-acetyltransferase-like N-terminal" evidence="2">
    <location>
        <begin position="24"/>
        <end position="177"/>
    </location>
</feature>
<evidence type="ECO:0000256" key="1">
    <source>
        <dbReference type="ARBA" id="ARBA00022679"/>
    </source>
</evidence>
<dbReference type="Gene3D" id="3.30.559.10">
    <property type="entry name" value="Chloramphenicol acetyltransferase-like domain"/>
    <property type="match status" value="2"/>
</dbReference>
<dbReference type="PANTHER" id="PTHR31642:SF270">
    <property type="entry name" value="O-ACYLTRANSFERASE AUSQ"/>
    <property type="match status" value="1"/>
</dbReference>
<dbReference type="InterPro" id="IPR054710">
    <property type="entry name" value="Tri101-like_N"/>
</dbReference>
<dbReference type="Pfam" id="PF22664">
    <property type="entry name" value="TRI-like_N"/>
    <property type="match status" value="1"/>
</dbReference>
<dbReference type="PANTHER" id="PTHR31642">
    <property type="entry name" value="TRICHOTHECENE 3-O-ACETYLTRANSFERASE"/>
    <property type="match status" value="1"/>
</dbReference>
<keyword evidence="1 3" id="KW-0808">Transferase</keyword>
<evidence type="ECO:0000313" key="3">
    <source>
        <dbReference type="EMBL" id="KPI41150.1"/>
    </source>
</evidence>
<sequence>MEADFSQFDHLVDIFGNMPFIKRYMALVLAFSLPASQSQESVVSDLEASLRRLTAAIPWLAGKVIYEGRDDTHTGTRKIVRNEGKIPLIVKDLSSEGVPSIEDLARTGFPLSMLQAEVLVPPIALTWHSDGYDKLAPVLLLQANFVQGGMLLTIAGNHSTMDMTGLGIVIEHLAKACRNEALTDDEVRQANADRREIVALLEKDYQPGNELDDSLIVPNAPAISLEPAEWVSFSLSGSGSSALKTAAAEQSVAPYVSTDDAISALFWQRTCVARSNIHPDAFPATSLLARTVSARPYLGIDSYLGHMVDCVYSRLEITKMSLGDLAGRLRLLLNKDKIIRHLRAYLTVLDRMEDKSLIISGAQLNLNWDFVVSSYGNLKTSRLDFGASMGGYTLAVRVPGGMPAAPGCSIILPADRNGDISVALCGTEKEIAALKEDDVLGKYAAYVG</sequence>
<dbReference type="Proteomes" id="UP000038010">
    <property type="component" value="Unassembled WGS sequence"/>
</dbReference>
<accession>A0A0N1H5Q0</accession>
<organism evidence="3 4">
    <name type="scientific">Cyphellophora attinorum</name>
    <dbReference type="NCBI Taxonomy" id="1664694"/>
    <lineage>
        <taxon>Eukaryota</taxon>
        <taxon>Fungi</taxon>
        <taxon>Dikarya</taxon>
        <taxon>Ascomycota</taxon>
        <taxon>Pezizomycotina</taxon>
        <taxon>Eurotiomycetes</taxon>
        <taxon>Chaetothyriomycetidae</taxon>
        <taxon>Chaetothyriales</taxon>
        <taxon>Cyphellophoraceae</taxon>
        <taxon>Cyphellophora</taxon>
    </lineage>
</organism>
<dbReference type="RefSeq" id="XP_018001113.1">
    <property type="nucleotide sequence ID" value="XM_018148293.1"/>
</dbReference>
<reference evidence="3 4" key="1">
    <citation type="submission" date="2015-06" db="EMBL/GenBank/DDBJ databases">
        <title>Draft genome of the ant-associated black yeast Phialophora attae CBS 131958.</title>
        <authorList>
            <person name="Moreno L.F."/>
            <person name="Stielow B.J."/>
            <person name="de Hoog S."/>
            <person name="Vicente V.A."/>
            <person name="Weiss V.A."/>
            <person name="de Vries M."/>
            <person name="Cruz L.M."/>
            <person name="Souza E.M."/>
        </authorList>
    </citation>
    <scope>NUCLEOTIDE SEQUENCE [LARGE SCALE GENOMIC DNA]</scope>
    <source>
        <strain evidence="3 4">CBS 131958</strain>
    </source>
</reference>
<dbReference type="GeneID" id="28740173"/>
<gene>
    <name evidence="3" type="ORF">AB675_7890</name>
</gene>
<comment type="caution">
    <text evidence="3">The sequence shown here is derived from an EMBL/GenBank/DDBJ whole genome shotgun (WGS) entry which is preliminary data.</text>
</comment>
<protein>
    <submittedName>
        <fullName evidence="3">Trichothecene 3-O-acetyltransferase</fullName>
    </submittedName>
</protein>
<proteinExistence type="predicted"/>
<dbReference type="GO" id="GO:0016747">
    <property type="term" value="F:acyltransferase activity, transferring groups other than amino-acyl groups"/>
    <property type="evidence" value="ECO:0007669"/>
    <property type="project" value="TreeGrafter"/>
</dbReference>
<keyword evidence="4" id="KW-1185">Reference proteome</keyword>
<dbReference type="STRING" id="1664694.A0A0N1H5Q0"/>
<dbReference type="VEuPathDB" id="FungiDB:AB675_7890"/>
<dbReference type="AlphaFoldDB" id="A0A0N1H5Q0"/>
<dbReference type="EMBL" id="LFJN01000010">
    <property type="protein sequence ID" value="KPI41150.1"/>
    <property type="molecule type" value="Genomic_DNA"/>
</dbReference>
<dbReference type="InterPro" id="IPR023213">
    <property type="entry name" value="CAT-like_dom_sf"/>
</dbReference>
<name>A0A0N1H5Q0_9EURO</name>
<dbReference type="InterPro" id="IPR050317">
    <property type="entry name" value="Plant_Fungal_Acyltransferase"/>
</dbReference>
<dbReference type="OrthoDB" id="1862401at2759"/>